<protein>
    <recommendedName>
        <fullName evidence="3">DNA helicase DnaB-like N-terminal domain-containing protein</fullName>
    </recommendedName>
</protein>
<evidence type="ECO:0000313" key="5">
    <source>
        <dbReference type="Proteomes" id="UP000318509"/>
    </source>
</evidence>
<dbReference type="InterPro" id="IPR007693">
    <property type="entry name" value="DNA_helicase_DnaB-like_N"/>
</dbReference>
<dbReference type="Gene3D" id="3.40.50.300">
    <property type="entry name" value="P-loop containing nucleotide triphosphate hydrolases"/>
    <property type="match status" value="1"/>
</dbReference>
<dbReference type="Pfam" id="PF13481">
    <property type="entry name" value="AAA_25"/>
    <property type="match status" value="1"/>
</dbReference>
<dbReference type="GO" id="GO:0005829">
    <property type="term" value="C:cytosol"/>
    <property type="evidence" value="ECO:0007669"/>
    <property type="project" value="TreeGrafter"/>
</dbReference>
<evidence type="ECO:0000313" key="4">
    <source>
        <dbReference type="EMBL" id="TMI88345.1"/>
    </source>
</evidence>
<dbReference type="AlphaFoldDB" id="A0A537JXW4"/>
<dbReference type="SUPFAM" id="SSF52540">
    <property type="entry name" value="P-loop containing nucleoside triphosphate hydrolases"/>
    <property type="match status" value="1"/>
</dbReference>
<evidence type="ECO:0000256" key="1">
    <source>
        <dbReference type="ARBA" id="ARBA00022705"/>
    </source>
</evidence>
<comment type="caution">
    <text evidence="4">The sequence shown here is derived from an EMBL/GenBank/DDBJ whole genome shotgun (WGS) entry which is preliminary data.</text>
</comment>
<dbReference type="InterPro" id="IPR036390">
    <property type="entry name" value="WH_DNA-bd_sf"/>
</dbReference>
<dbReference type="SUPFAM" id="SSF48024">
    <property type="entry name" value="N-terminal domain of DnaB helicase"/>
    <property type="match status" value="1"/>
</dbReference>
<gene>
    <name evidence="4" type="ORF">E6H00_13000</name>
</gene>
<dbReference type="GO" id="GO:0006260">
    <property type="term" value="P:DNA replication"/>
    <property type="evidence" value="ECO:0007669"/>
    <property type="project" value="UniProtKB-KW"/>
</dbReference>
<keyword evidence="1" id="KW-0235">DNA replication</keyword>
<dbReference type="InterPro" id="IPR027417">
    <property type="entry name" value="P-loop_NTPase"/>
</dbReference>
<dbReference type="InterPro" id="IPR036185">
    <property type="entry name" value="DNA_heli_DnaB-like_N_sf"/>
</dbReference>
<dbReference type="SUPFAM" id="SSF46785">
    <property type="entry name" value="Winged helix' DNA-binding domain"/>
    <property type="match status" value="1"/>
</dbReference>
<name>A0A537JXW4_9BACT</name>
<organism evidence="4 5">
    <name type="scientific">Candidatus Segetimicrobium genomatis</name>
    <dbReference type="NCBI Taxonomy" id="2569760"/>
    <lineage>
        <taxon>Bacteria</taxon>
        <taxon>Bacillati</taxon>
        <taxon>Candidatus Sysuimicrobiota</taxon>
        <taxon>Candidatus Sysuimicrobiia</taxon>
        <taxon>Candidatus Sysuimicrobiales</taxon>
        <taxon>Candidatus Segetimicrobiaceae</taxon>
        <taxon>Candidatus Segetimicrobium</taxon>
    </lineage>
</organism>
<dbReference type="Pfam" id="PF00772">
    <property type="entry name" value="DnaB"/>
    <property type="match status" value="1"/>
</dbReference>
<keyword evidence="2" id="KW-0238">DNA-binding</keyword>
<dbReference type="GO" id="GO:0003678">
    <property type="term" value="F:DNA helicase activity"/>
    <property type="evidence" value="ECO:0007669"/>
    <property type="project" value="InterPro"/>
</dbReference>
<dbReference type="Proteomes" id="UP000318509">
    <property type="component" value="Unassembled WGS sequence"/>
</dbReference>
<evidence type="ECO:0000259" key="3">
    <source>
        <dbReference type="Pfam" id="PF00772"/>
    </source>
</evidence>
<accession>A0A537JXW4</accession>
<dbReference type="Gene3D" id="1.10.860.10">
    <property type="entry name" value="DNAb Helicase, Chain A"/>
    <property type="match status" value="1"/>
</dbReference>
<dbReference type="InterPro" id="IPR016136">
    <property type="entry name" value="DNA_helicase_N/primase_C"/>
</dbReference>
<feature type="domain" description="DNA helicase DnaB-like N-terminal" evidence="3">
    <location>
        <begin position="14"/>
        <end position="115"/>
    </location>
</feature>
<dbReference type="GO" id="GO:0005524">
    <property type="term" value="F:ATP binding"/>
    <property type="evidence" value="ECO:0007669"/>
    <property type="project" value="InterPro"/>
</dbReference>
<dbReference type="PANTHER" id="PTHR30153">
    <property type="entry name" value="REPLICATIVE DNA HELICASE DNAB"/>
    <property type="match status" value="1"/>
</dbReference>
<dbReference type="PANTHER" id="PTHR30153:SF2">
    <property type="entry name" value="REPLICATIVE DNA HELICASE"/>
    <property type="match status" value="1"/>
</dbReference>
<evidence type="ECO:0000256" key="2">
    <source>
        <dbReference type="ARBA" id="ARBA00023125"/>
    </source>
</evidence>
<proteinExistence type="predicted"/>
<sequence>MTAPARKQEEAPQLPANIEAERAILGAILMDNKALAAAAAIVSTVDFYHVHHKKIFLRMVEMNQAGAPIDLVTLCEALSRDAQLEGAGGAHYIASLATGMPKVSNVEHYARIVREKAVLRALVYAGDKLREQALDPQAKLEDLQQMITGMSAAGPETQKIVGGNGHLFYSGREFLTTVFPVPEQLIEGLIFKHGSHVMIAMPHHLKSWFTLALTMGATVGGELLGGLVVPRPFRTMLVTVEDFPNEVQWRMQQLLLRKQFANVDLDGFSILPRPHGGLDLMQESWLQTLLRKIDEFKPEHLIFDVLRRLFRGDINSPEQMAALCEQVDRLRDRADVATTIVHHENRKGEDILRASAGSFNLPGWANVLVRFSRKVTDVIDKDHEISHVEIEVDHKFARSLEPSRMVLDLASETPLRLEPLEDLLGLQQIRDRLGIDWTARDLGEALDVPKTSVLRRLQKFLKAGVVEKVTGGKRGRTGGLARYRFVGEGE</sequence>
<dbReference type="EMBL" id="VBAK01000141">
    <property type="protein sequence ID" value="TMI88345.1"/>
    <property type="molecule type" value="Genomic_DNA"/>
</dbReference>
<dbReference type="GO" id="GO:0003677">
    <property type="term" value="F:DNA binding"/>
    <property type="evidence" value="ECO:0007669"/>
    <property type="project" value="UniProtKB-KW"/>
</dbReference>
<reference evidence="4 5" key="1">
    <citation type="journal article" date="2019" name="Nat. Microbiol.">
        <title>Mediterranean grassland soil C-N compound turnover is dependent on rainfall and depth, and is mediated by genomically divergent microorganisms.</title>
        <authorList>
            <person name="Diamond S."/>
            <person name="Andeer P.F."/>
            <person name="Li Z."/>
            <person name="Crits-Christoph A."/>
            <person name="Burstein D."/>
            <person name="Anantharaman K."/>
            <person name="Lane K.R."/>
            <person name="Thomas B.C."/>
            <person name="Pan C."/>
            <person name="Northen T.R."/>
            <person name="Banfield J.F."/>
        </authorList>
    </citation>
    <scope>NUCLEOTIDE SEQUENCE [LARGE SCALE GENOMIC DNA]</scope>
    <source>
        <strain evidence="4">NP_3</strain>
    </source>
</reference>